<organism evidence="10 11">
    <name type="scientific">Gaopeijia maritima</name>
    <dbReference type="NCBI Taxonomy" id="3119007"/>
    <lineage>
        <taxon>Bacteria</taxon>
        <taxon>Pseudomonadati</taxon>
        <taxon>Gemmatimonadota</taxon>
        <taxon>Longimicrobiia</taxon>
        <taxon>Gaopeijiales</taxon>
        <taxon>Gaopeijiaceae</taxon>
        <taxon>Gaopeijia</taxon>
    </lineage>
</organism>
<keyword evidence="7 8" id="KW-0670">Pyruvate</keyword>
<comment type="function">
    <text evidence="8">The pyruvate dehydrogenase complex catalyzes the overall conversion of pyruvate to acetyl-CoA and CO(2).</text>
</comment>
<reference evidence="10 11" key="1">
    <citation type="submission" date="2024-02" db="EMBL/GenBank/DDBJ databases">
        <title>A novel Gemmatimonadota bacterium.</title>
        <authorList>
            <person name="Du Z.-J."/>
            <person name="Ye Y.-Q."/>
        </authorList>
    </citation>
    <scope>NUCLEOTIDE SEQUENCE [LARGE SCALE GENOMIC DNA]</scope>
    <source>
        <strain evidence="10 11">DH-20</strain>
    </source>
</reference>
<evidence type="ECO:0000256" key="2">
    <source>
        <dbReference type="ARBA" id="ARBA00011870"/>
    </source>
</evidence>
<dbReference type="InterPro" id="IPR029061">
    <property type="entry name" value="THDP-binding"/>
</dbReference>
<evidence type="ECO:0000313" key="11">
    <source>
        <dbReference type="Proteomes" id="UP001484239"/>
    </source>
</evidence>
<dbReference type="PANTHER" id="PTHR11516">
    <property type="entry name" value="PYRUVATE DEHYDROGENASE E1 COMPONENT, ALPHA SUBUNIT BACTERIAL AND ORGANELLAR"/>
    <property type="match status" value="1"/>
</dbReference>
<evidence type="ECO:0000256" key="8">
    <source>
        <dbReference type="RuleBase" id="RU361139"/>
    </source>
</evidence>
<comment type="catalytic activity">
    <reaction evidence="8">
        <text>N(6)-[(R)-lipoyl]-L-lysyl-[protein] + pyruvate + H(+) = N(6)-[(R)-S(8)-acetyldihydrolipoyl]-L-lysyl-[protein] + CO2</text>
        <dbReference type="Rhea" id="RHEA:19189"/>
        <dbReference type="Rhea" id="RHEA-COMP:10474"/>
        <dbReference type="Rhea" id="RHEA-COMP:10478"/>
        <dbReference type="ChEBI" id="CHEBI:15361"/>
        <dbReference type="ChEBI" id="CHEBI:15378"/>
        <dbReference type="ChEBI" id="CHEBI:16526"/>
        <dbReference type="ChEBI" id="CHEBI:83099"/>
        <dbReference type="ChEBI" id="CHEBI:83111"/>
        <dbReference type="EC" id="1.2.4.1"/>
    </reaction>
</comment>
<evidence type="ECO:0000256" key="5">
    <source>
        <dbReference type="ARBA" id="ARBA00023002"/>
    </source>
</evidence>
<dbReference type="Gene3D" id="3.40.50.970">
    <property type="match status" value="1"/>
</dbReference>
<dbReference type="EC" id="1.2.4.1" evidence="3 8"/>
<evidence type="ECO:0000256" key="1">
    <source>
        <dbReference type="ARBA" id="ARBA00001964"/>
    </source>
</evidence>
<evidence type="ECO:0000256" key="6">
    <source>
        <dbReference type="ARBA" id="ARBA00023052"/>
    </source>
</evidence>
<name>A0ABU9E4W3_9BACT</name>
<dbReference type="SUPFAM" id="SSF52518">
    <property type="entry name" value="Thiamin diphosphate-binding fold (THDP-binding)"/>
    <property type="match status" value="1"/>
</dbReference>
<comment type="caution">
    <text evidence="10">The sequence shown here is derived from an EMBL/GenBank/DDBJ whole genome shotgun (WGS) entry which is preliminary data.</text>
</comment>
<comment type="cofactor">
    <cofactor evidence="1 8">
        <name>thiamine diphosphate</name>
        <dbReference type="ChEBI" id="CHEBI:58937"/>
    </cofactor>
</comment>
<dbReference type="CDD" id="cd02000">
    <property type="entry name" value="TPP_E1_PDC_ADC_BCADC"/>
    <property type="match status" value="1"/>
</dbReference>
<dbReference type="InterPro" id="IPR001017">
    <property type="entry name" value="DH_E1"/>
</dbReference>
<evidence type="ECO:0000256" key="4">
    <source>
        <dbReference type="ARBA" id="ARBA00014159"/>
    </source>
</evidence>
<keyword evidence="11" id="KW-1185">Reference proteome</keyword>
<sequence>MADTKTKKTPKAADGLRGVPTDTALRLLREMLLYRRFEEKAEEAYAIGKIGGFCHLHIGQEAAAAGTILALDEGDYVISAYREHTQALARGMEPSVIMAELFGRATGCSGGKGGSMHLFDIERRFMGGHGIVGAQVPLASGLGWKIRYREENAVVLCFMGDAAVNQGAFHEALNMSAVWKLPVIYVVENNEYGMGTAFSRVSATEIHERSCAYGIPSSIVDGQDVLATFDAFRTLIDEVRGGGGPRYVDLRTYRFKGHSMSDPVSGTYRSKEEVDGKVKEADPIRLLRDELMEAGLLDQESLETMDAEAKKQALEAFEFADESPLPDEGELYTHVYAELGHGRIFMDGRERPGGGA</sequence>
<keyword evidence="5 8" id="KW-0560">Oxidoreductase</keyword>
<evidence type="ECO:0000256" key="7">
    <source>
        <dbReference type="ARBA" id="ARBA00023317"/>
    </source>
</evidence>
<dbReference type="NCBIfam" id="TIGR03182">
    <property type="entry name" value="PDH_E1_alph_y"/>
    <property type="match status" value="1"/>
</dbReference>
<dbReference type="EMBL" id="JBBHLI010000001">
    <property type="protein sequence ID" value="MEK9499786.1"/>
    <property type="molecule type" value="Genomic_DNA"/>
</dbReference>
<protein>
    <recommendedName>
        <fullName evidence="4 8">Pyruvate dehydrogenase E1 component subunit alpha</fullName>
        <ecNumber evidence="3 8">1.2.4.1</ecNumber>
    </recommendedName>
</protein>
<proteinExistence type="predicted"/>
<dbReference type="Pfam" id="PF00676">
    <property type="entry name" value="E1_dh"/>
    <property type="match status" value="1"/>
</dbReference>
<keyword evidence="6 8" id="KW-0786">Thiamine pyrophosphate</keyword>
<dbReference type="PANTHER" id="PTHR11516:SF60">
    <property type="entry name" value="PYRUVATE DEHYDROGENASE E1 COMPONENT SUBUNIT ALPHA"/>
    <property type="match status" value="1"/>
</dbReference>
<evidence type="ECO:0000259" key="9">
    <source>
        <dbReference type="Pfam" id="PF00676"/>
    </source>
</evidence>
<accession>A0ABU9E4W3</accession>
<comment type="subunit">
    <text evidence="2 8">Heterodimer of an alpha and a beta chain.</text>
</comment>
<feature type="domain" description="Dehydrogenase E1 component" evidence="9">
    <location>
        <begin position="30"/>
        <end position="326"/>
    </location>
</feature>
<dbReference type="InterPro" id="IPR017597">
    <property type="entry name" value="Pyrv_DH_E1_asu_subgrp-y"/>
</dbReference>
<dbReference type="Proteomes" id="UP001484239">
    <property type="component" value="Unassembled WGS sequence"/>
</dbReference>
<evidence type="ECO:0000313" key="10">
    <source>
        <dbReference type="EMBL" id="MEK9499786.1"/>
    </source>
</evidence>
<dbReference type="InterPro" id="IPR050642">
    <property type="entry name" value="PDH_E1_Alpha_Subunit"/>
</dbReference>
<dbReference type="RefSeq" id="WP_405278161.1">
    <property type="nucleotide sequence ID" value="NZ_JBBHLI010000001.1"/>
</dbReference>
<evidence type="ECO:0000256" key="3">
    <source>
        <dbReference type="ARBA" id="ARBA00012281"/>
    </source>
</evidence>
<gene>
    <name evidence="8 10" type="primary">pdhA</name>
    <name evidence="10" type="ORF">WI372_02170</name>
</gene>